<protein>
    <recommendedName>
        <fullName evidence="1">DUF4440 domain-containing protein</fullName>
    </recommendedName>
</protein>
<evidence type="ECO:0000313" key="2">
    <source>
        <dbReference type="EMBL" id="MDR7385635.1"/>
    </source>
</evidence>
<dbReference type="InterPro" id="IPR032710">
    <property type="entry name" value="NTF2-like_dom_sf"/>
</dbReference>
<evidence type="ECO:0000259" key="1">
    <source>
        <dbReference type="Pfam" id="PF14534"/>
    </source>
</evidence>
<reference evidence="2 3" key="1">
    <citation type="submission" date="2023-07" db="EMBL/GenBank/DDBJ databases">
        <title>Sequencing the genomes of 1000 actinobacteria strains.</title>
        <authorList>
            <person name="Klenk H.-P."/>
        </authorList>
    </citation>
    <scope>NUCLEOTIDE SEQUENCE [LARGE SCALE GENOMIC DNA]</scope>
    <source>
        <strain evidence="2 3">DSM 45554</strain>
    </source>
</reference>
<proteinExistence type="predicted"/>
<comment type="caution">
    <text evidence="2">The sequence shown here is derived from an EMBL/GenBank/DDBJ whole genome shotgun (WGS) entry which is preliminary data.</text>
</comment>
<dbReference type="Proteomes" id="UP001183585">
    <property type="component" value="Unassembled WGS sequence"/>
</dbReference>
<dbReference type="EMBL" id="JAVDYE010000001">
    <property type="protein sequence ID" value="MDR7385635.1"/>
    <property type="molecule type" value="Genomic_DNA"/>
</dbReference>
<name>A0ABU2CWD4_9MICO</name>
<dbReference type="Pfam" id="PF14534">
    <property type="entry name" value="DUF4440"/>
    <property type="match status" value="1"/>
</dbReference>
<sequence>MDIDELLDLEHQGWKSLCDGTGGDFYGSIMTADGVMVLAHGQVFDRTAVVASLNDAPPWRTYEITDERLVRIGDRDAALVYRGRAYRDDEEPAFVALMSSVYTRAGDGWKLALYQQTPVPQPG</sequence>
<accession>A0ABU2CWD4</accession>
<organism evidence="2 3">
    <name type="scientific">Promicromonospora iranensis</name>
    <dbReference type="NCBI Taxonomy" id="1105144"/>
    <lineage>
        <taxon>Bacteria</taxon>
        <taxon>Bacillati</taxon>
        <taxon>Actinomycetota</taxon>
        <taxon>Actinomycetes</taxon>
        <taxon>Micrococcales</taxon>
        <taxon>Promicromonosporaceae</taxon>
        <taxon>Promicromonospora</taxon>
    </lineage>
</organism>
<dbReference type="InterPro" id="IPR027843">
    <property type="entry name" value="DUF4440"/>
</dbReference>
<dbReference type="RefSeq" id="WP_274996565.1">
    <property type="nucleotide sequence ID" value="NZ_JAJQQP010000013.1"/>
</dbReference>
<evidence type="ECO:0000313" key="3">
    <source>
        <dbReference type="Proteomes" id="UP001183585"/>
    </source>
</evidence>
<dbReference type="Gene3D" id="3.10.450.50">
    <property type="match status" value="1"/>
</dbReference>
<keyword evidence="3" id="KW-1185">Reference proteome</keyword>
<dbReference type="SUPFAM" id="SSF54427">
    <property type="entry name" value="NTF2-like"/>
    <property type="match status" value="1"/>
</dbReference>
<feature type="domain" description="DUF4440" evidence="1">
    <location>
        <begin position="7"/>
        <end position="111"/>
    </location>
</feature>
<gene>
    <name evidence="2" type="ORF">J2S48_005150</name>
</gene>